<protein>
    <recommendedName>
        <fullName evidence="6">DUF4219 domain-containing protein</fullName>
    </recommendedName>
</protein>
<reference evidence="4" key="1">
    <citation type="submission" date="2024-03" db="EMBL/GenBank/DDBJ databases">
        <authorList>
            <consortium name="ELIXIR-Norway"/>
            <consortium name="Elixir Norway"/>
        </authorList>
    </citation>
    <scope>NUCLEOTIDE SEQUENCE</scope>
</reference>
<dbReference type="InterPro" id="IPR054722">
    <property type="entry name" value="PolX-like_BBD"/>
</dbReference>
<feature type="domain" description="Retrovirus-related Pol polyprotein from transposon TNT 1-94-like beta-barrel" evidence="3">
    <location>
        <begin position="78"/>
        <end position="103"/>
    </location>
</feature>
<sequence length="105" mass="11789">MANVKISIEPLNGENYVVWSQRMEMLLVHKKLWKGVTELEADADSPDHMKRDCPKRGKSKNSQGVAFTAVEEVDPGQWFLDSGASQHMTGDKSLFKTLEPLKDGE</sequence>
<evidence type="ECO:0000259" key="2">
    <source>
        <dbReference type="Pfam" id="PF13961"/>
    </source>
</evidence>
<accession>A0ABP1BN67</accession>
<evidence type="ECO:0008006" key="6">
    <source>
        <dbReference type="Google" id="ProtNLM"/>
    </source>
</evidence>
<evidence type="ECO:0000259" key="3">
    <source>
        <dbReference type="Pfam" id="PF22936"/>
    </source>
</evidence>
<proteinExistence type="predicted"/>
<organism evidence="4 5">
    <name type="scientific">Sphagnum jensenii</name>
    <dbReference type="NCBI Taxonomy" id="128206"/>
    <lineage>
        <taxon>Eukaryota</taxon>
        <taxon>Viridiplantae</taxon>
        <taxon>Streptophyta</taxon>
        <taxon>Embryophyta</taxon>
        <taxon>Bryophyta</taxon>
        <taxon>Sphagnophytina</taxon>
        <taxon>Sphagnopsida</taxon>
        <taxon>Sphagnales</taxon>
        <taxon>Sphagnaceae</taxon>
        <taxon>Sphagnum</taxon>
    </lineage>
</organism>
<name>A0ABP1BN67_9BRYO</name>
<dbReference type="EMBL" id="OZ023706">
    <property type="protein sequence ID" value="CAK9877227.1"/>
    <property type="molecule type" value="Genomic_DNA"/>
</dbReference>
<evidence type="ECO:0000256" key="1">
    <source>
        <dbReference type="SAM" id="MobiDB-lite"/>
    </source>
</evidence>
<feature type="compositionally biased region" description="Basic and acidic residues" evidence="1">
    <location>
        <begin position="45"/>
        <end position="55"/>
    </location>
</feature>
<gene>
    <name evidence="4" type="ORF">CSSPJE1EN2_LOCUS19269</name>
</gene>
<feature type="region of interest" description="Disordered" evidence="1">
    <location>
        <begin position="40"/>
        <end position="62"/>
    </location>
</feature>
<evidence type="ECO:0000313" key="5">
    <source>
        <dbReference type="Proteomes" id="UP001497522"/>
    </source>
</evidence>
<dbReference type="Proteomes" id="UP001497522">
    <property type="component" value="Chromosome 5"/>
</dbReference>
<evidence type="ECO:0000313" key="4">
    <source>
        <dbReference type="EMBL" id="CAK9877227.1"/>
    </source>
</evidence>
<feature type="domain" description="DUF4219" evidence="2">
    <location>
        <begin position="11"/>
        <end position="34"/>
    </location>
</feature>
<dbReference type="Pfam" id="PF22936">
    <property type="entry name" value="Pol_BBD"/>
    <property type="match status" value="1"/>
</dbReference>
<dbReference type="InterPro" id="IPR025314">
    <property type="entry name" value="DUF4219"/>
</dbReference>
<keyword evidence="5" id="KW-1185">Reference proteome</keyword>
<dbReference type="Pfam" id="PF13961">
    <property type="entry name" value="DUF4219"/>
    <property type="match status" value="1"/>
</dbReference>